<evidence type="ECO:0000313" key="5">
    <source>
        <dbReference type="Proteomes" id="UP000325313"/>
    </source>
</evidence>
<protein>
    <submittedName>
        <fullName evidence="2">Uncharacterized protein</fullName>
    </submittedName>
</protein>
<evidence type="ECO:0000313" key="4">
    <source>
        <dbReference type="Proteomes" id="UP000324748"/>
    </source>
</evidence>
<dbReference type="Proteomes" id="UP000324748">
    <property type="component" value="Unassembled WGS sequence"/>
</dbReference>
<reference evidence="4 5" key="1">
    <citation type="submission" date="2019-05" db="EMBL/GenBank/DDBJ databases">
        <title>Emergence of the Ug99 lineage of the wheat stem rust pathogen through somatic hybridization.</title>
        <authorList>
            <person name="Li F."/>
            <person name="Upadhyaya N.M."/>
            <person name="Sperschneider J."/>
            <person name="Matny O."/>
            <person name="Nguyen-Phuc H."/>
            <person name="Mago R."/>
            <person name="Raley C."/>
            <person name="Miller M.E."/>
            <person name="Silverstein K.A.T."/>
            <person name="Henningsen E."/>
            <person name="Hirsch C.D."/>
            <person name="Visser B."/>
            <person name="Pretorius Z.A."/>
            <person name="Steffenson B.J."/>
            <person name="Schwessinger B."/>
            <person name="Dodds P.N."/>
            <person name="Figueroa M."/>
        </authorList>
    </citation>
    <scope>NUCLEOTIDE SEQUENCE [LARGE SCALE GENOMIC DNA]</scope>
    <source>
        <strain evidence="2">21-0</strain>
        <strain evidence="3 5">Ug99</strain>
    </source>
</reference>
<evidence type="ECO:0000313" key="2">
    <source>
        <dbReference type="EMBL" id="KAA1087215.1"/>
    </source>
</evidence>
<dbReference type="Proteomes" id="UP000325313">
    <property type="component" value="Unassembled WGS sequence"/>
</dbReference>
<dbReference type="EMBL" id="VSWC01000105">
    <property type="protein sequence ID" value="KAA1087215.1"/>
    <property type="molecule type" value="Genomic_DNA"/>
</dbReference>
<dbReference type="AlphaFoldDB" id="A0A5B0ND20"/>
<keyword evidence="4" id="KW-1185">Reference proteome</keyword>
<evidence type="ECO:0000256" key="1">
    <source>
        <dbReference type="SAM" id="MobiDB-lite"/>
    </source>
</evidence>
<feature type="region of interest" description="Disordered" evidence="1">
    <location>
        <begin position="135"/>
        <end position="158"/>
    </location>
</feature>
<gene>
    <name evidence="2" type="ORF">PGT21_025842</name>
    <name evidence="3" type="ORF">PGTUg99_034223</name>
</gene>
<accession>A0A5B0ND20</accession>
<name>A0A5B0ND20_PUCGR</name>
<organism evidence="2 4">
    <name type="scientific">Puccinia graminis f. sp. tritici</name>
    <dbReference type="NCBI Taxonomy" id="56615"/>
    <lineage>
        <taxon>Eukaryota</taxon>
        <taxon>Fungi</taxon>
        <taxon>Dikarya</taxon>
        <taxon>Basidiomycota</taxon>
        <taxon>Pucciniomycotina</taxon>
        <taxon>Pucciniomycetes</taxon>
        <taxon>Pucciniales</taxon>
        <taxon>Pucciniaceae</taxon>
        <taxon>Puccinia</taxon>
    </lineage>
</organism>
<dbReference type="EMBL" id="VDEP01000371">
    <property type="protein sequence ID" value="KAA1095857.1"/>
    <property type="molecule type" value="Genomic_DNA"/>
</dbReference>
<comment type="caution">
    <text evidence="2">The sequence shown here is derived from an EMBL/GenBank/DDBJ whole genome shotgun (WGS) entry which is preliminary data.</text>
</comment>
<evidence type="ECO:0000313" key="3">
    <source>
        <dbReference type="EMBL" id="KAA1095857.1"/>
    </source>
</evidence>
<dbReference type="OrthoDB" id="10283746at2759"/>
<proteinExistence type="predicted"/>
<sequence>MQVNARRSIDLLNLIQMILIATLEHAFSRFPSIITWWSLTFLLARGHLLLDLNHPPAGTLDEALSSRIATPELIFDLNQPPPGSSDEVLLSKVPPTELITRMRTIKPPSERTSEGGQPFSVNQPTSPACQLLASVDPPSESIIPGPTAQDNPTQDHSRSQEIAAVDELMVASETSQPVPDNGSNHKQPRLSCAILESSQQSKRLKTGPSETKLPVTSFTEQANLNDSKYGLSIIKAQVVEELLHKHSLKFNRQIKGLQIYLRSPEDTHTSLPFARFRQINANYGKVFRVLNDSKKFAQANTELSWLYNHLIASLYKLHGDFLSSFFSITTLAHRIEQEKLLDWLDESIFSPVGSPPILGLVEEPYLLWRVNDHRMKFGPIQLELIRYFSQSRGDAGANMHLTTFRLLKAYQGPNLNKYSALTEPPNLAYEEPSEISIKPHFKEALNFISNIAVDSRYQRTLESKIHPADPDYKLFMAPISDFQAHIQKVIIHKAFLRSYHPKIPIIMFFSKTNDGPRILRITSSIGGSTYDENYMTAKLRSVLKSVDFLHVGILERLKVGKSEFEDRREKLLQYIIHQITKPADSLPLIGTFKSGKDVAPWFDKAYQKRRLFGEMQLKLIECFLGDVTLATLVNASAFLIANWYHDNHLEQFNLLSQSLQK</sequence>